<organism evidence="2 3">
    <name type="scientific">Rhodoblastus sphagnicola</name>
    <dbReference type="NCBI Taxonomy" id="333368"/>
    <lineage>
        <taxon>Bacteria</taxon>
        <taxon>Pseudomonadati</taxon>
        <taxon>Pseudomonadota</taxon>
        <taxon>Alphaproteobacteria</taxon>
        <taxon>Hyphomicrobiales</taxon>
        <taxon>Rhodoblastaceae</taxon>
        <taxon>Rhodoblastus</taxon>
    </lineage>
</organism>
<dbReference type="InterPro" id="IPR050383">
    <property type="entry name" value="GlyoxalaseI/FosfomycinResist"/>
</dbReference>
<name>A0A2S6NEA9_9HYPH</name>
<dbReference type="RefSeq" id="WP_104506485.1">
    <property type="nucleotide sequence ID" value="NZ_JACIGC010000018.1"/>
</dbReference>
<dbReference type="PROSITE" id="PS51819">
    <property type="entry name" value="VOC"/>
    <property type="match status" value="2"/>
</dbReference>
<feature type="domain" description="VOC" evidence="1">
    <location>
        <begin position="137"/>
        <end position="255"/>
    </location>
</feature>
<dbReference type="PANTHER" id="PTHR21366">
    <property type="entry name" value="GLYOXALASE FAMILY PROTEIN"/>
    <property type="match status" value="1"/>
</dbReference>
<evidence type="ECO:0000313" key="2">
    <source>
        <dbReference type="EMBL" id="PPQ32937.1"/>
    </source>
</evidence>
<dbReference type="SUPFAM" id="SSF54593">
    <property type="entry name" value="Glyoxalase/Bleomycin resistance protein/Dihydroxybiphenyl dioxygenase"/>
    <property type="match status" value="2"/>
</dbReference>
<sequence length="285" mass="32140">MSGNLHHAGRDKDAVVADLHYLEVGCADVERSAQFYERALGFTFSKQGDAWIGRGPDRRLVLLPGAGRKLVSSGFAVTREALEHLRERIRKSGWAASNGPTRFFSDSVIVRDPDGNCYAFGIPEAEQRIVTAHPQARMQHVVSSSPNPAAIVQFLVDVVGFSVTDIVLDDQRDMRVTFLRCNNEHHNVAVFKAAESRFDHHSYELSSWNDIRDWADHMAREHIQLQWGPGRHGPGHNLFMFVHDPDGNWIELSADLEIIGEGRPVGEWPHEHRTLNEWGLGRLRS</sequence>
<dbReference type="Proteomes" id="UP000239089">
    <property type="component" value="Unassembled WGS sequence"/>
</dbReference>
<dbReference type="Gene3D" id="3.10.180.10">
    <property type="entry name" value="2,3-Dihydroxybiphenyl 1,2-Dioxygenase, domain 1"/>
    <property type="match status" value="2"/>
</dbReference>
<dbReference type="CDD" id="cd06587">
    <property type="entry name" value="VOC"/>
    <property type="match status" value="1"/>
</dbReference>
<dbReference type="PANTHER" id="PTHR21366:SF22">
    <property type="entry name" value="VOC DOMAIN-CONTAINING PROTEIN"/>
    <property type="match status" value="1"/>
</dbReference>
<feature type="domain" description="VOC" evidence="1">
    <location>
        <begin position="18"/>
        <end position="123"/>
    </location>
</feature>
<dbReference type="EMBL" id="NHSJ01000033">
    <property type="protein sequence ID" value="PPQ32937.1"/>
    <property type="molecule type" value="Genomic_DNA"/>
</dbReference>
<proteinExistence type="predicted"/>
<dbReference type="InterPro" id="IPR029068">
    <property type="entry name" value="Glyas_Bleomycin-R_OHBP_Dase"/>
</dbReference>
<keyword evidence="3" id="KW-1185">Reference proteome</keyword>
<gene>
    <name evidence="2" type="ORF">CCR94_03470</name>
</gene>
<dbReference type="InterPro" id="IPR004360">
    <property type="entry name" value="Glyas_Fos-R_dOase_dom"/>
</dbReference>
<evidence type="ECO:0000259" key="1">
    <source>
        <dbReference type="PROSITE" id="PS51819"/>
    </source>
</evidence>
<reference evidence="2 3" key="1">
    <citation type="journal article" date="2018" name="Arch. Microbiol.">
        <title>New insights into the metabolic potential of the phototrophic purple bacterium Rhodopila globiformis DSM 161(T) from its draft genome sequence and evidence for a vanadium-dependent nitrogenase.</title>
        <authorList>
            <person name="Imhoff J.F."/>
            <person name="Rahn T."/>
            <person name="Kunzel S."/>
            <person name="Neulinger S.C."/>
        </authorList>
    </citation>
    <scope>NUCLEOTIDE SEQUENCE [LARGE SCALE GENOMIC DNA]</scope>
    <source>
        <strain evidence="2 3">DSM 16996</strain>
    </source>
</reference>
<dbReference type="CDD" id="cd08343">
    <property type="entry name" value="ED_TypeI_classII_C"/>
    <property type="match status" value="1"/>
</dbReference>
<protein>
    <recommendedName>
        <fullName evidence="1">VOC domain-containing protein</fullName>
    </recommendedName>
</protein>
<evidence type="ECO:0000313" key="3">
    <source>
        <dbReference type="Proteomes" id="UP000239089"/>
    </source>
</evidence>
<comment type="caution">
    <text evidence="2">The sequence shown here is derived from an EMBL/GenBank/DDBJ whole genome shotgun (WGS) entry which is preliminary data.</text>
</comment>
<dbReference type="AlphaFoldDB" id="A0A2S6NEA9"/>
<dbReference type="InterPro" id="IPR037523">
    <property type="entry name" value="VOC_core"/>
</dbReference>
<accession>A0A2S6NEA9</accession>
<dbReference type="OrthoDB" id="9792626at2"/>
<dbReference type="Pfam" id="PF00903">
    <property type="entry name" value="Glyoxalase"/>
    <property type="match status" value="2"/>
</dbReference>